<keyword evidence="2" id="KW-0067">ATP-binding</keyword>
<evidence type="ECO:0000313" key="4">
    <source>
        <dbReference type="EMBL" id="CAA9468576.1"/>
    </source>
</evidence>
<evidence type="ECO:0000256" key="2">
    <source>
        <dbReference type="ARBA" id="ARBA00022840"/>
    </source>
</evidence>
<evidence type="ECO:0000256" key="1">
    <source>
        <dbReference type="ARBA" id="ARBA00022741"/>
    </source>
</evidence>
<keyword evidence="1" id="KW-0547">Nucleotide-binding</keyword>
<dbReference type="InterPro" id="IPR011990">
    <property type="entry name" value="TPR-like_helical_dom_sf"/>
</dbReference>
<organism evidence="4">
    <name type="scientific">uncultured Rubrobacteraceae bacterium</name>
    <dbReference type="NCBI Taxonomy" id="349277"/>
    <lineage>
        <taxon>Bacteria</taxon>
        <taxon>Bacillati</taxon>
        <taxon>Actinomycetota</taxon>
        <taxon>Rubrobacteria</taxon>
        <taxon>Rubrobacterales</taxon>
        <taxon>Rubrobacteraceae</taxon>
        <taxon>environmental samples</taxon>
    </lineage>
</organism>
<evidence type="ECO:0000259" key="3">
    <source>
        <dbReference type="Pfam" id="PF13191"/>
    </source>
</evidence>
<name>A0A6J4RGZ6_9ACTN</name>
<reference evidence="4" key="1">
    <citation type="submission" date="2020-02" db="EMBL/GenBank/DDBJ databases">
        <authorList>
            <person name="Meier V. D."/>
        </authorList>
    </citation>
    <scope>NUCLEOTIDE SEQUENCE</scope>
    <source>
        <strain evidence="4">AVDCRST_MAG05</strain>
    </source>
</reference>
<accession>A0A6J4RGZ6</accession>
<dbReference type="InterPro" id="IPR041664">
    <property type="entry name" value="AAA_16"/>
</dbReference>
<dbReference type="SUPFAM" id="SSF48452">
    <property type="entry name" value="TPR-like"/>
    <property type="match status" value="2"/>
</dbReference>
<proteinExistence type="predicted"/>
<dbReference type="InterPro" id="IPR019734">
    <property type="entry name" value="TPR_rpt"/>
</dbReference>
<feature type="domain" description="Orc1-like AAA ATPase" evidence="3">
    <location>
        <begin position="3"/>
        <end position="151"/>
    </location>
</feature>
<dbReference type="Pfam" id="PF13424">
    <property type="entry name" value="TPR_12"/>
    <property type="match status" value="2"/>
</dbReference>
<dbReference type="PANTHER" id="PTHR16305">
    <property type="entry name" value="TESTICULAR SOLUBLE ADENYLYL CYCLASE"/>
    <property type="match status" value="1"/>
</dbReference>
<dbReference type="Pfam" id="PF13191">
    <property type="entry name" value="AAA_16"/>
    <property type="match status" value="1"/>
</dbReference>
<protein>
    <recommendedName>
        <fullName evidence="3">Orc1-like AAA ATPase domain-containing protein</fullName>
    </recommendedName>
</protein>
<dbReference type="AlphaFoldDB" id="A0A6J4RGZ6"/>
<sequence>MEGEAGIGKTRLAEEFVAHAASGGAAVVAARCYAGETNLAYGPFVEGLSAVLGREGTGRLEGLLAGPLGEAARLLPELSGLLPGSRTLPPLDTPGARSRFYDGVVRALLAVLGGPQPGVLLLDDLQWADEASLDLLTYLVRRLEDKPLLVLVTWRPEEVPEGHRLRGLLAEARRSGEATVLGLGRLGPGPVRELVERSLGGAARDPGTLASRLGDESEGLPLFLAEYLAAVAEGELEVGDEAWALPGGVQDLLRGRLRTVGETAGQVLAAAAVVGRSFDFDTVREASGRGEEETLQSLEELVSRGLIREVRDASSEGPTYDFDHDKLRTLVYEGTGLARRRLLHRRAAAALAARARGREAGPLAGQVARHHRLAGQDAAAAGYYSLAGDHARALYANGDALAHYEEALALGHPDIAALHEAMGDLLTRRGEYGAALGHYELAASGDASREAVATLEHKIGNVHARRGDRDLARVHYESALAALEEPDAGSPGDLARLYADLSLLSHLQNDPEEATGFGRRALALAEEAGDARARAQAHNMLGILSGDVGDGEAALVHLRESLALAERLGDPESRVAALNNLALALGAGGQTAEAIEIAGTALGLCARLGDRHREAALRNNLADLLHAAGLEEESMAQLKRAVEIFAEIGEGDGLRPEIWKLVEW</sequence>
<dbReference type="InterPro" id="IPR027417">
    <property type="entry name" value="P-loop_NTPase"/>
</dbReference>
<dbReference type="SMART" id="SM00028">
    <property type="entry name" value="TPR"/>
    <property type="match status" value="5"/>
</dbReference>
<gene>
    <name evidence="4" type="ORF">AVDCRST_MAG05-323</name>
</gene>
<dbReference type="PANTHER" id="PTHR16305:SF35">
    <property type="entry name" value="TRANSCRIPTIONAL ACTIVATOR DOMAIN"/>
    <property type="match status" value="1"/>
</dbReference>
<dbReference type="EMBL" id="CADCVM010000041">
    <property type="protein sequence ID" value="CAA9468576.1"/>
    <property type="molecule type" value="Genomic_DNA"/>
</dbReference>
<dbReference type="GO" id="GO:0005737">
    <property type="term" value="C:cytoplasm"/>
    <property type="evidence" value="ECO:0007669"/>
    <property type="project" value="TreeGrafter"/>
</dbReference>
<dbReference type="GO" id="GO:0005524">
    <property type="term" value="F:ATP binding"/>
    <property type="evidence" value="ECO:0007669"/>
    <property type="project" value="UniProtKB-KW"/>
</dbReference>
<dbReference type="Gene3D" id="1.25.40.10">
    <property type="entry name" value="Tetratricopeptide repeat domain"/>
    <property type="match status" value="2"/>
</dbReference>
<dbReference type="SUPFAM" id="SSF52540">
    <property type="entry name" value="P-loop containing nucleoside triphosphate hydrolases"/>
    <property type="match status" value="1"/>
</dbReference>
<dbReference type="GO" id="GO:0004016">
    <property type="term" value="F:adenylate cyclase activity"/>
    <property type="evidence" value="ECO:0007669"/>
    <property type="project" value="TreeGrafter"/>
</dbReference>